<keyword evidence="2" id="KW-1185">Reference proteome</keyword>
<dbReference type="AlphaFoldDB" id="A0A9N9C468"/>
<sequence>MRGYGANESCYSRPRRDSMPINQQMSLNNFIQSTSLILKNVNGYNLNADQEKWVRWIKQWTLPNLPKDNPNATPLQMVARVTWWALREGVLDEKNPFSYSNCEYSSGQKIIGPLEVCPQWKSYRAWQVGIAAVQVQNPSDTEVENMSIKAYKPIIGNKVTIKDVLCRAADQAGYKAGTSEYNTICNSSGNLRKSWLLRSHLVGFWFAEIEVRTECLISSVKSWCISADYTAAKQFASNKSAIDKSIADLTTYFKSSSL</sequence>
<comment type="caution">
    <text evidence="1">The sequence shown here is derived from an EMBL/GenBank/DDBJ whole genome shotgun (WGS) entry which is preliminary data.</text>
</comment>
<evidence type="ECO:0000313" key="1">
    <source>
        <dbReference type="EMBL" id="CAG8586303.1"/>
    </source>
</evidence>
<name>A0A9N9C468_9GLOM</name>
<proteinExistence type="predicted"/>
<protein>
    <submittedName>
        <fullName evidence="1">8505_t:CDS:1</fullName>
    </submittedName>
</protein>
<dbReference type="Proteomes" id="UP000789342">
    <property type="component" value="Unassembled WGS sequence"/>
</dbReference>
<organism evidence="1 2">
    <name type="scientific">Acaulospora morrowiae</name>
    <dbReference type="NCBI Taxonomy" id="94023"/>
    <lineage>
        <taxon>Eukaryota</taxon>
        <taxon>Fungi</taxon>
        <taxon>Fungi incertae sedis</taxon>
        <taxon>Mucoromycota</taxon>
        <taxon>Glomeromycotina</taxon>
        <taxon>Glomeromycetes</taxon>
        <taxon>Diversisporales</taxon>
        <taxon>Acaulosporaceae</taxon>
        <taxon>Acaulospora</taxon>
    </lineage>
</organism>
<accession>A0A9N9C468</accession>
<gene>
    <name evidence="1" type="ORF">AMORRO_LOCUS7145</name>
</gene>
<reference evidence="1" key="1">
    <citation type="submission" date="2021-06" db="EMBL/GenBank/DDBJ databases">
        <authorList>
            <person name="Kallberg Y."/>
            <person name="Tangrot J."/>
            <person name="Rosling A."/>
        </authorList>
    </citation>
    <scope>NUCLEOTIDE SEQUENCE</scope>
    <source>
        <strain evidence="1">CL551</strain>
    </source>
</reference>
<evidence type="ECO:0000313" key="2">
    <source>
        <dbReference type="Proteomes" id="UP000789342"/>
    </source>
</evidence>
<dbReference type="EMBL" id="CAJVPV010005179">
    <property type="protein sequence ID" value="CAG8586303.1"/>
    <property type="molecule type" value="Genomic_DNA"/>
</dbReference>